<name>A0A5B9EFY7_9BACT</name>
<accession>A0A5B9EFY7</accession>
<dbReference type="InterPro" id="IPR038763">
    <property type="entry name" value="DHH_sf"/>
</dbReference>
<evidence type="ECO:0000259" key="8">
    <source>
        <dbReference type="Pfam" id="PF17768"/>
    </source>
</evidence>
<dbReference type="GO" id="GO:0003676">
    <property type="term" value="F:nucleic acid binding"/>
    <property type="evidence" value="ECO:0007669"/>
    <property type="project" value="InterPro"/>
</dbReference>
<evidence type="ECO:0000259" key="6">
    <source>
        <dbReference type="Pfam" id="PF01368"/>
    </source>
</evidence>
<dbReference type="SUPFAM" id="SSF64182">
    <property type="entry name" value="DHH phosphoesterases"/>
    <property type="match status" value="1"/>
</dbReference>
<dbReference type="InterPro" id="IPR004610">
    <property type="entry name" value="RecJ"/>
</dbReference>
<dbReference type="EMBL" id="CP042806">
    <property type="protein sequence ID" value="QEE29257.1"/>
    <property type="molecule type" value="Genomic_DNA"/>
</dbReference>
<dbReference type="InterPro" id="IPR003156">
    <property type="entry name" value="DHHA1_dom"/>
</dbReference>
<dbReference type="InterPro" id="IPR001667">
    <property type="entry name" value="DDH_dom"/>
</dbReference>
<dbReference type="PANTHER" id="PTHR30255">
    <property type="entry name" value="SINGLE-STRANDED-DNA-SPECIFIC EXONUCLEASE RECJ"/>
    <property type="match status" value="1"/>
</dbReference>
<evidence type="ECO:0000313" key="10">
    <source>
        <dbReference type="Proteomes" id="UP000321820"/>
    </source>
</evidence>
<dbReference type="AlphaFoldDB" id="A0A5B9EFY7"/>
<dbReference type="Pfam" id="PF17768">
    <property type="entry name" value="RecJ_OB"/>
    <property type="match status" value="1"/>
</dbReference>
<keyword evidence="10" id="KW-1185">Reference proteome</keyword>
<comment type="similarity">
    <text evidence="1">Belongs to the RecJ family.</text>
</comment>
<dbReference type="InterPro" id="IPR051673">
    <property type="entry name" value="SSDNA_exonuclease_RecJ"/>
</dbReference>
<dbReference type="GO" id="GO:0006281">
    <property type="term" value="P:DNA repair"/>
    <property type="evidence" value="ECO:0007669"/>
    <property type="project" value="InterPro"/>
</dbReference>
<evidence type="ECO:0000256" key="5">
    <source>
        <dbReference type="ARBA" id="ARBA00022839"/>
    </source>
</evidence>
<dbReference type="InterPro" id="IPR041122">
    <property type="entry name" value="RecJ_OB"/>
</dbReference>
<dbReference type="Proteomes" id="UP000321820">
    <property type="component" value="Chromosome"/>
</dbReference>
<protein>
    <recommendedName>
        <fullName evidence="2">Single-stranded-DNA-specific exonuclease RecJ</fullName>
    </recommendedName>
</protein>
<dbReference type="Gene3D" id="3.90.1640.30">
    <property type="match status" value="1"/>
</dbReference>
<dbReference type="NCBIfam" id="TIGR00644">
    <property type="entry name" value="recJ"/>
    <property type="match status" value="1"/>
</dbReference>
<proteinExistence type="inferred from homology"/>
<keyword evidence="3" id="KW-0540">Nuclease</keyword>
<dbReference type="OrthoDB" id="9809852at2"/>
<evidence type="ECO:0000256" key="3">
    <source>
        <dbReference type="ARBA" id="ARBA00022722"/>
    </source>
</evidence>
<dbReference type="PANTHER" id="PTHR30255:SF2">
    <property type="entry name" value="SINGLE-STRANDED-DNA-SPECIFIC EXONUCLEASE RECJ"/>
    <property type="match status" value="1"/>
</dbReference>
<feature type="domain" description="DDH" evidence="6">
    <location>
        <begin position="103"/>
        <end position="262"/>
    </location>
</feature>
<dbReference type="KEGG" id="talb:FTW19_15395"/>
<reference evidence="9 10" key="1">
    <citation type="submission" date="2019-08" db="EMBL/GenBank/DDBJ databases">
        <title>Complete genome sequence of Terriglobus albidus strain ORNL.</title>
        <authorList>
            <person name="Podar M."/>
        </authorList>
    </citation>
    <scope>NUCLEOTIDE SEQUENCE [LARGE SCALE GENOMIC DNA]</scope>
    <source>
        <strain evidence="9 10">ORNL</strain>
    </source>
</reference>
<dbReference type="Pfam" id="PF02272">
    <property type="entry name" value="DHHA1"/>
    <property type="match status" value="1"/>
</dbReference>
<dbReference type="GO" id="GO:0006310">
    <property type="term" value="P:DNA recombination"/>
    <property type="evidence" value="ECO:0007669"/>
    <property type="project" value="InterPro"/>
</dbReference>
<organism evidence="9 10">
    <name type="scientific">Terriglobus albidus</name>
    <dbReference type="NCBI Taxonomy" id="1592106"/>
    <lineage>
        <taxon>Bacteria</taxon>
        <taxon>Pseudomonadati</taxon>
        <taxon>Acidobacteriota</taxon>
        <taxon>Terriglobia</taxon>
        <taxon>Terriglobales</taxon>
        <taxon>Acidobacteriaceae</taxon>
        <taxon>Terriglobus</taxon>
    </lineage>
</organism>
<dbReference type="Gene3D" id="3.10.310.30">
    <property type="match status" value="1"/>
</dbReference>
<evidence type="ECO:0000256" key="1">
    <source>
        <dbReference type="ARBA" id="ARBA00005915"/>
    </source>
</evidence>
<dbReference type="GO" id="GO:0008409">
    <property type="term" value="F:5'-3' exonuclease activity"/>
    <property type="evidence" value="ECO:0007669"/>
    <property type="project" value="InterPro"/>
</dbReference>
<sequence>MKTPLYVPPGIPSNRKNVLVAAEPLYRWTSPEVSFEEAEAFARELRLPQVIAELLLNRGFDTPEKVDLFLNPEIGHLHSPSAMLGMAAAVERIRQAIARREPVLIYGDYDVDGTVATVLLKTAIDRIAGGESIVRYHIPHRIREGYGMQAGVLADAAAMGVRLVISVDTGIRAFAAAEEAQALGLDLIVTDHHLPDEIGGLPPALAVINPNQPNCPYPNKDLCGAGVAFKLAQALLEISDIPAETVGTKLLPSFLKLLAIATVADAVALTGENRVIVAIGLRELVKPVQPGLRCLMELAQLTGRQPLTATSVAFRLAPRINAAGRMDIASDVVEMFLTRSPERGREIAEKLHRLNEDRRATEQAALDEIETLLAADTSLAEAGAVVLDGHGWHRGVIGILASRVVERTHRPALVLAHEGGEAYGSGRSVPGFHLLDALTAVHSVAPIFTRFGGHAHAVGFSLPSDRVPELRMSLGIYARSAMSTETLLPELHCDASLPLERITPALVEQLHRFEPFGHSNPEPIFCSGSVRILEIRVLKDKHLRLRLEQGSATIACLAWSRRIHWPSRLQELGVGLGAMIDAAFRIRVNANPDFGNAIELELCDLRPAHTAG</sequence>
<feature type="domain" description="DHHA1" evidence="7">
    <location>
        <begin position="385"/>
        <end position="471"/>
    </location>
</feature>
<gene>
    <name evidence="9" type="primary">recJ</name>
    <name evidence="9" type="ORF">FTW19_15395</name>
</gene>
<evidence type="ECO:0000256" key="2">
    <source>
        <dbReference type="ARBA" id="ARBA00019841"/>
    </source>
</evidence>
<evidence type="ECO:0000259" key="7">
    <source>
        <dbReference type="Pfam" id="PF02272"/>
    </source>
</evidence>
<evidence type="ECO:0000256" key="4">
    <source>
        <dbReference type="ARBA" id="ARBA00022801"/>
    </source>
</evidence>
<keyword evidence="5 9" id="KW-0269">Exonuclease</keyword>
<keyword evidence="4" id="KW-0378">Hydrolase</keyword>
<feature type="domain" description="RecJ OB" evidence="8">
    <location>
        <begin position="493"/>
        <end position="589"/>
    </location>
</feature>
<evidence type="ECO:0000313" key="9">
    <source>
        <dbReference type="EMBL" id="QEE29257.1"/>
    </source>
</evidence>
<dbReference type="Pfam" id="PF01368">
    <property type="entry name" value="DHH"/>
    <property type="match status" value="1"/>
</dbReference>